<name>A0A3B0XA76_9ZZZZ</name>
<sequence>MTTHTLSFGTITLLQKDIAEVIVNDGVEMNLEMVETYHQFLLENMPESFSLLINKKNAYTYSFEAQLQLATLTQINSMAVLVYSNISAAATKNLATMPRAIPWKLEVFNDRKNAIKWLQKKQNYTN</sequence>
<dbReference type="AlphaFoldDB" id="A0A3B0XA76"/>
<reference evidence="1" key="1">
    <citation type="submission" date="2018-06" db="EMBL/GenBank/DDBJ databases">
        <authorList>
            <person name="Zhirakovskaya E."/>
        </authorList>
    </citation>
    <scope>NUCLEOTIDE SEQUENCE</scope>
</reference>
<dbReference type="EMBL" id="UOFH01000108">
    <property type="protein sequence ID" value="VAW59807.1"/>
    <property type="molecule type" value="Genomic_DNA"/>
</dbReference>
<protein>
    <recommendedName>
        <fullName evidence="2">STAS/SEC14 domain-containing protein</fullName>
    </recommendedName>
</protein>
<accession>A0A3B0XA76</accession>
<evidence type="ECO:0000313" key="1">
    <source>
        <dbReference type="EMBL" id="VAW59807.1"/>
    </source>
</evidence>
<evidence type="ECO:0008006" key="2">
    <source>
        <dbReference type="Google" id="ProtNLM"/>
    </source>
</evidence>
<proteinExistence type="predicted"/>
<gene>
    <name evidence="1" type="ORF">MNBD_GAMMA08-1399</name>
</gene>
<organism evidence="1">
    <name type="scientific">hydrothermal vent metagenome</name>
    <dbReference type="NCBI Taxonomy" id="652676"/>
    <lineage>
        <taxon>unclassified sequences</taxon>
        <taxon>metagenomes</taxon>
        <taxon>ecological metagenomes</taxon>
    </lineage>
</organism>